<keyword evidence="3" id="KW-1133">Transmembrane helix</keyword>
<proteinExistence type="inferred from homology"/>
<keyword evidence="3" id="KW-0472">Membrane</keyword>
<protein>
    <recommendedName>
        <fullName evidence="4">Heterokaryon incompatibility domain-containing protein</fullName>
    </recommendedName>
</protein>
<dbReference type="Pfam" id="PF26639">
    <property type="entry name" value="Het-6_barrel"/>
    <property type="match status" value="1"/>
</dbReference>
<evidence type="ECO:0000313" key="6">
    <source>
        <dbReference type="Proteomes" id="UP000319160"/>
    </source>
</evidence>
<dbReference type="OrthoDB" id="4587016at2759"/>
<keyword evidence="3" id="KW-0812">Transmembrane</keyword>
<dbReference type="Proteomes" id="UP000319160">
    <property type="component" value="Unassembled WGS sequence"/>
</dbReference>
<keyword evidence="6" id="KW-1185">Reference proteome</keyword>
<dbReference type="PANTHER" id="PTHR24148:SF82">
    <property type="entry name" value="HETEROKARYON INCOMPATIBILITY DOMAIN-CONTAINING PROTEIN"/>
    <property type="match status" value="1"/>
</dbReference>
<feature type="region of interest" description="Disordered" evidence="2">
    <location>
        <begin position="797"/>
        <end position="824"/>
    </location>
</feature>
<dbReference type="AlphaFoldDB" id="A0A553HKB6"/>
<accession>A0A553HKB6</accession>
<dbReference type="Gene3D" id="1.10.8.140">
    <property type="entry name" value="PDCD5-like"/>
    <property type="match status" value="1"/>
</dbReference>
<dbReference type="PANTHER" id="PTHR24148">
    <property type="entry name" value="ANKYRIN REPEAT DOMAIN-CONTAINING PROTEIN 39 HOMOLOG-RELATED"/>
    <property type="match status" value="1"/>
</dbReference>
<dbReference type="InterPro" id="IPR010730">
    <property type="entry name" value="HET"/>
</dbReference>
<dbReference type="InterPro" id="IPR052895">
    <property type="entry name" value="HetReg/Transcr_Mod"/>
</dbReference>
<evidence type="ECO:0000259" key="4">
    <source>
        <dbReference type="Pfam" id="PF06985"/>
    </source>
</evidence>
<dbReference type="Pfam" id="PF06985">
    <property type="entry name" value="HET"/>
    <property type="match status" value="1"/>
</dbReference>
<reference evidence="6" key="1">
    <citation type="submission" date="2019-06" db="EMBL/GenBank/DDBJ databases">
        <title>Draft genome sequence of the griseofulvin-producing fungus Xylaria cubensis strain G536.</title>
        <authorList>
            <person name="Mead M.E."/>
            <person name="Raja H.A."/>
            <person name="Steenwyk J.L."/>
            <person name="Knowles S.L."/>
            <person name="Oberlies N.H."/>
            <person name="Rokas A."/>
        </authorList>
    </citation>
    <scope>NUCLEOTIDE SEQUENCE [LARGE SCALE GENOMIC DNA]</scope>
    <source>
        <strain evidence="6">G536</strain>
    </source>
</reference>
<sequence>MWTVGFDHSDLRFAGWGANRLSGDRDYGFGVDGCPNVDPSNPRRFFHHVPPNLLMIMRVKFYDMLGRFLLANYTSFPLFMAVILTEIRIAPRRKLKEIRLLQLLPSPGPQHARIPCCRLLRTNLRAAPSYNALSYAWGDAETNRVIIVDDIHIRIPQNLFDALITLRPSQLPPFLMWVDYLCINQRNDTEKAWQVGLMRDIYSKADHVLAWLGPGDCESQRAIEYLDVLGEEALLCGFYHNLHIGDIIWQGLAMLYSTHPRDTPFDLILMRLKEILDSTFGQHMHASALTAMLRLGNLFHKINGWSGEGNGFPVREMRKILERPWFGRAWVLQEIALSKRATFVCGTARIDRVRLSAAINAYQCFRQCIPAVLCGRNGTAKAVGSVTSYHYQAFRELFFRATTMANAHRIVMMDEFPLIGLLRLTCVGSPNLQKHGPHHLDSSDPRDKIFALLGLATDRKDLSARGVIPDYTKSCWEVYTSTTAAMLQQGHLSLLSFIQPGRGSSLENLPSWVPDWSSPITEPLQIVLDDHMILTPKFGASGPNKSIPAIKVRRYPSGIIYGISLQGFVCDTVHSVGLFPGRESSWDVPVEETFSWPQEWLLEILRLTYRTKGNFASFEERLHAVARASVAGVRIDLQGDVVRTGEEIYFDASHLLRQSLHRIKNRHIQMEARKYLARTGIEDVSHDARTPSIHLPQDMIGRSLKRLPFITATGRLGLGYDNIQVGDIVTIITGAQVPYILRSQQTGTYNLISEAYVDGIMDGEALRGATFKRFEIVDTMADAELEQIRKARLEQLKAQQGGPSPGGASGGPSQAEAQKQQEAEARQSILNQILHPEAADRLGRIRLVKESRATDVENRLITLARTGQLRQKVTEAQLKELLSAVAENKEEERIVVNRRKGWDDEDDDDLLDL</sequence>
<dbReference type="InterPro" id="IPR036883">
    <property type="entry name" value="PDCD5-like_sf"/>
</dbReference>
<evidence type="ECO:0000256" key="2">
    <source>
        <dbReference type="SAM" id="MobiDB-lite"/>
    </source>
</evidence>
<organism evidence="5 6">
    <name type="scientific">Xylaria flabelliformis</name>
    <dbReference type="NCBI Taxonomy" id="2512241"/>
    <lineage>
        <taxon>Eukaryota</taxon>
        <taxon>Fungi</taxon>
        <taxon>Dikarya</taxon>
        <taxon>Ascomycota</taxon>
        <taxon>Pezizomycotina</taxon>
        <taxon>Sordariomycetes</taxon>
        <taxon>Xylariomycetidae</taxon>
        <taxon>Xylariales</taxon>
        <taxon>Xylariaceae</taxon>
        <taxon>Xylaria</taxon>
    </lineage>
</organism>
<dbReference type="InterPro" id="IPR002836">
    <property type="entry name" value="PDCD5-like"/>
</dbReference>
<evidence type="ECO:0000256" key="3">
    <source>
        <dbReference type="SAM" id="Phobius"/>
    </source>
</evidence>
<gene>
    <name evidence="5" type="ORF">FHL15_010711</name>
</gene>
<feature type="domain" description="Heterokaryon incompatibility" evidence="4">
    <location>
        <begin position="130"/>
        <end position="226"/>
    </location>
</feature>
<dbReference type="SUPFAM" id="SSF46950">
    <property type="entry name" value="Double-stranded DNA-binding domain"/>
    <property type="match status" value="1"/>
</dbReference>
<comment type="caution">
    <text evidence="5">The sequence shown here is derived from an EMBL/GenBank/DDBJ whole genome shotgun (WGS) entry which is preliminary data.</text>
</comment>
<evidence type="ECO:0000256" key="1">
    <source>
        <dbReference type="ARBA" id="ARBA00010490"/>
    </source>
</evidence>
<feature type="transmembrane region" description="Helical" evidence="3">
    <location>
        <begin position="64"/>
        <end position="84"/>
    </location>
</feature>
<dbReference type="STRING" id="2512241.A0A553HKB6"/>
<dbReference type="EMBL" id="VFLP01000089">
    <property type="protein sequence ID" value="TRX88398.1"/>
    <property type="molecule type" value="Genomic_DNA"/>
</dbReference>
<evidence type="ECO:0000313" key="5">
    <source>
        <dbReference type="EMBL" id="TRX88398.1"/>
    </source>
</evidence>
<dbReference type="GO" id="GO:0003677">
    <property type="term" value="F:DNA binding"/>
    <property type="evidence" value="ECO:0007669"/>
    <property type="project" value="InterPro"/>
</dbReference>
<name>A0A553HKB6_9PEZI</name>
<dbReference type="Pfam" id="PF01984">
    <property type="entry name" value="dsDNA_bind"/>
    <property type="match status" value="1"/>
</dbReference>
<comment type="similarity">
    <text evidence="1">Belongs to the PDCD5 family.</text>
</comment>